<protein>
    <submittedName>
        <fullName evidence="4">GNAT family N-acetyltransferase</fullName>
    </submittedName>
</protein>
<organism evidence="4 5">
    <name type="scientific">Fundicoccus culcitae</name>
    <dbReference type="NCBI Taxonomy" id="2969821"/>
    <lineage>
        <taxon>Bacteria</taxon>
        <taxon>Bacillati</taxon>
        <taxon>Bacillota</taxon>
        <taxon>Bacilli</taxon>
        <taxon>Lactobacillales</taxon>
        <taxon>Aerococcaceae</taxon>
        <taxon>Fundicoccus</taxon>
    </lineage>
</organism>
<evidence type="ECO:0000313" key="5">
    <source>
        <dbReference type="Proteomes" id="UP001315967"/>
    </source>
</evidence>
<dbReference type="InterPro" id="IPR000182">
    <property type="entry name" value="GNAT_dom"/>
</dbReference>
<dbReference type="InterPro" id="IPR016181">
    <property type="entry name" value="Acyl_CoA_acyltransferase"/>
</dbReference>
<evidence type="ECO:0000256" key="1">
    <source>
        <dbReference type="ARBA" id="ARBA00022679"/>
    </source>
</evidence>
<evidence type="ECO:0000259" key="3">
    <source>
        <dbReference type="PROSITE" id="PS51186"/>
    </source>
</evidence>
<dbReference type="PANTHER" id="PTHR43420">
    <property type="entry name" value="ACETYLTRANSFERASE"/>
    <property type="match status" value="1"/>
</dbReference>
<name>A0ABY5P306_9LACT</name>
<dbReference type="CDD" id="cd04301">
    <property type="entry name" value="NAT_SF"/>
    <property type="match status" value="1"/>
</dbReference>
<evidence type="ECO:0000313" key="4">
    <source>
        <dbReference type="EMBL" id="UUX33116.1"/>
    </source>
</evidence>
<feature type="domain" description="N-acetyltransferase" evidence="3">
    <location>
        <begin position="1"/>
        <end position="173"/>
    </location>
</feature>
<reference evidence="4 5" key="1">
    <citation type="submission" date="2022-08" db="EMBL/GenBank/DDBJ databases">
        <title>Aerococcaceae sp. nov isolated from spoiled eye mask.</title>
        <authorList>
            <person name="Zhou G."/>
            <person name="Xie X.-B."/>
            <person name="Shi Q.-S."/>
            <person name="Wang Y.-S."/>
            <person name="Wen X."/>
            <person name="Peng H."/>
            <person name="Yang X.-J."/>
            <person name="Tao H.-B."/>
            <person name="Huang X.-M."/>
        </authorList>
    </citation>
    <scope>NUCLEOTIDE SEQUENCE [LARGE SCALE GENOMIC DNA]</scope>
    <source>
        <strain evidence="5">DM20194951</strain>
    </source>
</reference>
<sequence>MQLRRLNTDDFLAIQSLYHQLIDMMEGSPYIPGWEKGVYPSDKLLLGALNKEELYAVEVEGIYVAALIINHEYNEGYKEVVWDIDAKDEEITVIHALAVLPTYHGKGLATFLVQEVIRLAKATHQKVVRMDVLASNLPAQRLYTKLGFKLIDTTHMFYEGIGWTDYLMYEYAL</sequence>
<dbReference type="SUPFAM" id="SSF55729">
    <property type="entry name" value="Acyl-CoA N-acyltransferases (Nat)"/>
    <property type="match status" value="1"/>
</dbReference>
<dbReference type="Pfam" id="PF00583">
    <property type="entry name" value="Acetyltransf_1"/>
    <property type="match status" value="1"/>
</dbReference>
<dbReference type="InterPro" id="IPR050680">
    <property type="entry name" value="YpeA/RimI_acetyltransf"/>
</dbReference>
<accession>A0ABY5P306</accession>
<dbReference type="PANTHER" id="PTHR43420:SF47">
    <property type="entry name" value="N-ACETYLTRANSFERASE DOMAIN-CONTAINING PROTEIN"/>
    <property type="match status" value="1"/>
</dbReference>
<dbReference type="RefSeq" id="WP_313792618.1">
    <property type="nucleotide sequence ID" value="NZ_CP102453.1"/>
</dbReference>
<keyword evidence="2" id="KW-0012">Acyltransferase</keyword>
<keyword evidence="5" id="KW-1185">Reference proteome</keyword>
<proteinExistence type="predicted"/>
<gene>
    <name evidence="4" type="ORF">NRE15_09390</name>
</gene>
<dbReference type="Proteomes" id="UP001315967">
    <property type="component" value="Chromosome"/>
</dbReference>
<dbReference type="Gene3D" id="3.40.630.30">
    <property type="match status" value="1"/>
</dbReference>
<dbReference type="PROSITE" id="PS51186">
    <property type="entry name" value="GNAT"/>
    <property type="match status" value="1"/>
</dbReference>
<evidence type="ECO:0000256" key="2">
    <source>
        <dbReference type="ARBA" id="ARBA00023315"/>
    </source>
</evidence>
<keyword evidence="1" id="KW-0808">Transferase</keyword>
<dbReference type="EMBL" id="CP102453">
    <property type="protein sequence ID" value="UUX33116.1"/>
    <property type="molecule type" value="Genomic_DNA"/>
</dbReference>